<reference evidence="2" key="1">
    <citation type="journal article" date="2023" name="Nat. Plants">
        <title>Single-cell RNA sequencing provides a high-resolution roadmap for understanding the multicellular compartmentation of specialized metabolism.</title>
        <authorList>
            <person name="Sun S."/>
            <person name="Shen X."/>
            <person name="Li Y."/>
            <person name="Li Y."/>
            <person name="Wang S."/>
            <person name="Li R."/>
            <person name="Zhang H."/>
            <person name="Shen G."/>
            <person name="Guo B."/>
            <person name="Wei J."/>
            <person name="Xu J."/>
            <person name="St-Pierre B."/>
            <person name="Chen S."/>
            <person name="Sun C."/>
        </authorList>
    </citation>
    <scope>NUCLEOTIDE SEQUENCE [LARGE SCALE GENOMIC DNA]</scope>
</reference>
<evidence type="ECO:0000313" key="2">
    <source>
        <dbReference type="Proteomes" id="UP001060085"/>
    </source>
</evidence>
<evidence type="ECO:0000313" key="1">
    <source>
        <dbReference type="EMBL" id="KAI5659104.1"/>
    </source>
</evidence>
<dbReference type="Proteomes" id="UP001060085">
    <property type="component" value="Linkage Group LG06"/>
</dbReference>
<gene>
    <name evidence="1" type="ORF">M9H77_27897</name>
</gene>
<accession>A0ACC0AEP5</accession>
<proteinExistence type="predicted"/>
<comment type="caution">
    <text evidence="1">The sequence shown here is derived from an EMBL/GenBank/DDBJ whole genome shotgun (WGS) entry which is preliminary data.</text>
</comment>
<sequence>MPILDGNIVNGSTIYTHAPSLELSLKATLSVSSFFGQPLKIVIGGLNTTFLEGGRSLNIKNRPKQCIVQNHKDPSISGRLQLTNQLLDRSLPRTVDIRPMSTVLEAFHLLDHLGSYHPAFKLSGKKKTKVALIARNKVHFSQVQEKIKAIVTEIEKI</sequence>
<name>A0ACC0AEP5_CATRO</name>
<dbReference type="EMBL" id="CM044706">
    <property type="protein sequence ID" value="KAI5659104.1"/>
    <property type="molecule type" value="Genomic_DNA"/>
</dbReference>
<organism evidence="1 2">
    <name type="scientific">Catharanthus roseus</name>
    <name type="common">Madagascar periwinkle</name>
    <name type="synonym">Vinca rosea</name>
    <dbReference type="NCBI Taxonomy" id="4058"/>
    <lineage>
        <taxon>Eukaryota</taxon>
        <taxon>Viridiplantae</taxon>
        <taxon>Streptophyta</taxon>
        <taxon>Embryophyta</taxon>
        <taxon>Tracheophyta</taxon>
        <taxon>Spermatophyta</taxon>
        <taxon>Magnoliopsida</taxon>
        <taxon>eudicotyledons</taxon>
        <taxon>Gunneridae</taxon>
        <taxon>Pentapetalae</taxon>
        <taxon>asterids</taxon>
        <taxon>lamiids</taxon>
        <taxon>Gentianales</taxon>
        <taxon>Apocynaceae</taxon>
        <taxon>Rauvolfioideae</taxon>
        <taxon>Vinceae</taxon>
        <taxon>Catharanthinae</taxon>
        <taxon>Catharanthus</taxon>
    </lineage>
</organism>
<keyword evidence="2" id="KW-1185">Reference proteome</keyword>
<protein>
    <submittedName>
        <fullName evidence="1">Uncharacterized protein</fullName>
    </submittedName>
</protein>